<name>A0A3B0TQF4_9ZZZZ</name>
<dbReference type="EMBL" id="UOEQ01000306">
    <property type="protein sequence ID" value="VAW20861.1"/>
    <property type="molecule type" value="Genomic_DNA"/>
</dbReference>
<protein>
    <submittedName>
        <fullName evidence="1">Uncharacterized protein</fullName>
    </submittedName>
</protein>
<accession>A0A3B0TQF4</accession>
<organism evidence="1">
    <name type="scientific">hydrothermal vent metagenome</name>
    <dbReference type="NCBI Taxonomy" id="652676"/>
    <lineage>
        <taxon>unclassified sequences</taxon>
        <taxon>metagenomes</taxon>
        <taxon>ecological metagenomes</taxon>
    </lineage>
</organism>
<proteinExistence type="predicted"/>
<gene>
    <name evidence="1" type="ORF">MNBD_ALPHA11-1527</name>
</gene>
<evidence type="ECO:0000313" key="1">
    <source>
        <dbReference type="EMBL" id="VAW20861.1"/>
    </source>
</evidence>
<reference evidence="1" key="1">
    <citation type="submission" date="2018-06" db="EMBL/GenBank/DDBJ databases">
        <authorList>
            <person name="Zhirakovskaya E."/>
        </authorList>
    </citation>
    <scope>NUCLEOTIDE SEQUENCE</scope>
</reference>
<dbReference type="AlphaFoldDB" id="A0A3B0TQF4"/>
<sequence length="55" mass="5898">FFSGVEFNATNLIILVNALTNVNSAENDGHADEVEASQGFWSRAFSVLIGSKPVL</sequence>
<feature type="non-terminal residue" evidence="1">
    <location>
        <position position="1"/>
    </location>
</feature>